<proteinExistence type="inferred from homology"/>
<protein>
    <submittedName>
        <fullName evidence="4">Extracellular solute-binding protein</fullName>
    </submittedName>
</protein>
<evidence type="ECO:0000256" key="2">
    <source>
        <dbReference type="ARBA" id="ARBA00022448"/>
    </source>
</evidence>
<evidence type="ECO:0000256" key="3">
    <source>
        <dbReference type="ARBA" id="ARBA00022729"/>
    </source>
</evidence>
<reference evidence="5" key="1">
    <citation type="journal article" date="2019" name="Int. J. Syst. Evol. Microbiol.">
        <title>The Global Catalogue of Microorganisms (GCM) 10K type strain sequencing project: providing services to taxonomists for standard genome sequencing and annotation.</title>
        <authorList>
            <consortium name="The Broad Institute Genomics Platform"/>
            <consortium name="The Broad Institute Genome Sequencing Center for Infectious Disease"/>
            <person name="Wu L."/>
            <person name="Ma J."/>
        </authorList>
    </citation>
    <scope>NUCLEOTIDE SEQUENCE [LARGE SCALE GENOMIC DNA]</scope>
    <source>
        <strain evidence="5">CCUG 60214</strain>
    </source>
</reference>
<dbReference type="PANTHER" id="PTHR30061:SF50">
    <property type="entry name" value="MALTOSE_MALTODEXTRIN-BINDING PERIPLASMIC PROTEIN"/>
    <property type="match status" value="1"/>
</dbReference>
<comment type="similarity">
    <text evidence="1">Belongs to the bacterial solute-binding protein 1 family.</text>
</comment>
<keyword evidence="2" id="KW-0813">Transport</keyword>
<evidence type="ECO:0000313" key="4">
    <source>
        <dbReference type="EMBL" id="MFD1152720.1"/>
    </source>
</evidence>
<evidence type="ECO:0000256" key="1">
    <source>
        <dbReference type="ARBA" id="ARBA00008520"/>
    </source>
</evidence>
<dbReference type="PANTHER" id="PTHR30061">
    <property type="entry name" value="MALTOSE-BINDING PERIPLASMIC PROTEIN"/>
    <property type="match status" value="1"/>
</dbReference>
<gene>
    <name evidence="4" type="ORF">ACFQ3T_36755</name>
</gene>
<dbReference type="InterPro" id="IPR006059">
    <property type="entry name" value="SBP"/>
</dbReference>
<sequence>MDEFNAANPGVRIEMSFMPWDVFFRSLLQAYSAGGGPDLAAFDSTRVAQYAKKGVLAPVDDWFAADPASNVLVTAATEAVAYDGRKYAVPMTFTSLKLHYNRELFTRAGLDPDRPPTTWDEWREAMTRLTVDRDRDGRPEQYGLALPDHDTTPTWPIALWGGGGDVLEADGRRSALTRPESVSAVRTWVDLIREEHVSPIGLSGLEAEAAFSRGEAAMVITGPWAISGFQEAGVDFDVAPVPAGPVTQATFGATTSLALNASLSPAEKAAAHAFLSFWVSEGAQEHWMERS</sequence>
<organism evidence="4 5">
    <name type="scientific">Saccharothrix hoggarensis</name>
    <dbReference type="NCBI Taxonomy" id="913853"/>
    <lineage>
        <taxon>Bacteria</taxon>
        <taxon>Bacillati</taxon>
        <taxon>Actinomycetota</taxon>
        <taxon>Actinomycetes</taxon>
        <taxon>Pseudonocardiales</taxon>
        <taxon>Pseudonocardiaceae</taxon>
        <taxon>Saccharothrix</taxon>
    </lineage>
</organism>
<dbReference type="RefSeq" id="WP_380730807.1">
    <property type="nucleotide sequence ID" value="NZ_JBHTLK010000500.1"/>
</dbReference>
<evidence type="ECO:0000313" key="5">
    <source>
        <dbReference type="Proteomes" id="UP001597168"/>
    </source>
</evidence>
<dbReference type="Proteomes" id="UP001597168">
    <property type="component" value="Unassembled WGS sequence"/>
</dbReference>
<dbReference type="EMBL" id="JBHTLK010000500">
    <property type="protein sequence ID" value="MFD1152720.1"/>
    <property type="molecule type" value="Genomic_DNA"/>
</dbReference>
<keyword evidence="3" id="KW-0732">Signal</keyword>
<dbReference type="Pfam" id="PF01547">
    <property type="entry name" value="SBP_bac_1"/>
    <property type="match status" value="1"/>
</dbReference>
<comment type="caution">
    <text evidence="4">The sequence shown here is derived from an EMBL/GenBank/DDBJ whole genome shotgun (WGS) entry which is preliminary data.</text>
</comment>
<keyword evidence="5" id="KW-1185">Reference proteome</keyword>
<name>A0ABW3R6X9_9PSEU</name>
<dbReference type="SUPFAM" id="SSF53850">
    <property type="entry name" value="Periplasmic binding protein-like II"/>
    <property type="match status" value="1"/>
</dbReference>
<dbReference type="Gene3D" id="3.40.190.10">
    <property type="entry name" value="Periplasmic binding protein-like II"/>
    <property type="match status" value="2"/>
</dbReference>
<accession>A0ABW3R6X9</accession>
<feature type="non-terminal residue" evidence="4">
    <location>
        <position position="291"/>
    </location>
</feature>